<dbReference type="EMBL" id="AP024483">
    <property type="protein sequence ID" value="BCS83573.1"/>
    <property type="molecule type" value="Genomic_DNA"/>
</dbReference>
<dbReference type="RefSeq" id="YP_010842181.1">
    <property type="nucleotide sequence ID" value="NC_079139.1"/>
</dbReference>
<accession>A0ABM7NTS8</accession>
<evidence type="ECO:0000259" key="2">
    <source>
        <dbReference type="PROSITE" id="PS50097"/>
    </source>
</evidence>
<dbReference type="Pfam" id="PF00651">
    <property type="entry name" value="BTB"/>
    <property type="match status" value="1"/>
</dbReference>
<dbReference type="PROSITE" id="PS50097">
    <property type="entry name" value="BTB"/>
    <property type="match status" value="1"/>
</dbReference>
<dbReference type="Proteomes" id="UP001321479">
    <property type="component" value="Segment"/>
</dbReference>
<dbReference type="SUPFAM" id="SSF54695">
    <property type="entry name" value="POZ domain"/>
    <property type="match status" value="1"/>
</dbReference>
<dbReference type="InterPro" id="IPR000210">
    <property type="entry name" value="BTB/POZ_dom"/>
</dbReference>
<dbReference type="GeneID" id="80558778"/>
<evidence type="ECO:0000256" key="1">
    <source>
        <dbReference type="ARBA" id="ARBA00006497"/>
    </source>
</evidence>
<dbReference type="SUPFAM" id="SSF82171">
    <property type="entry name" value="DPP6 N-terminal domain-like"/>
    <property type="match status" value="1"/>
</dbReference>
<protein>
    <submittedName>
        <fullName evidence="3">BTB/POZ domain and WD-repeat protein</fullName>
    </submittedName>
</protein>
<evidence type="ECO:0000313" key="4">
    <source>
        <dbReference type="Proteomes" id="UP001321479"/>
    </source>
</evidence>
<name>A0ABM7NTS8_9VIRU</name>
<keyword evidence="4" id="KW-1185">Reference proteome</keyword>
<evidence type="ECO:0000313" key="3">
    <source>
        <dbReference type="EMBL" id="BCS83573.1"/>
    </source>
</evidence>
<dbReference type="CDD" id="cd18186">
    <property type="entry name" value="BTB_POZ_ZBTB_KLHL-like"/>
    <property type="match status" value="1"/>
</dbReference>
<dbReference type="Gene3D" id="3.30.710.10">
    <property type="entry name" value="Potassium Channel Kv1.1, Chain A"/>
    <property type="match status" value="1"/>
</dbReference>
<feature type="domain" description="BTB" evidence="2">
    <location>
        <begin position="17"/>
        <end position="90"/>
    </location>
</feature>
<organism evidence="3 4">
    <name type="scientific">Cotonvirus japonicus</name>
    <dbReference type="NCBI Taxonomy" id="2811091"/>
    <lineage>
        <taxon>Viruses</taxon>
        <taxon>Varidnaviria</taxon>
        <taxon>Bamfordvirae</taxon>
        <taxon>Nucleocytoviricota</taxon>
        <taxon>Megaviricetes</taxon>
        <taxon>Imitervirales</taxon>
        <taxon>Mimiviridae</taxon>
        <taxon>Megamimivirinae</taxon>
        <taxon>Cotonvirus</taxon>
        <taxon>Cotonvirus japonicum</taxon>
    </lineage>
</organism>
<proteinExistence type="inferred from homology"/>
<dbReference type="InterPro" id="IPR011333">
    <property type="entry name" value="SKP1/BTB/POZ_sf"/>
</dbReference>
<comment type="similarity">
    <text evidence="1">Belongs to the mimivirus BTB/WD family.</text>
</comment>
<sequence length="511" mass="59850">MIQSNKISNLINDKTFSDLSLTLIDEFNDNNKITLNVHKCILHVSCPFFEKLLTTFKEKNNSEISIKVSDIHIAHDIINSFYGKITNIANYNEILHKLESYKCYRYFMIDFDVKVFVNVKIHVEYFDLFLEVIESMENPDLLISTLMDNIPENYDLSTISKKILQKIYNTNVYVIVVDDHHINFYDKNLNKFHKENNKNFINFNYDTIGTKIIKKYVNSMDFYTPENKNLVKDIVVKFNGQCKRLVLTGVKNNIIICGLKKNCINNELVKFLPDDKIEYYEKFSNLLADNKWPIYRKLSDKSMLVVFFGDKIYISYYINNQPTQIDLSDNLNNYNINTHSLIDIYFIEEKCLLICVSNTDIFTIDLRNIPTISKKNITIKIFSEHFHITKSCITPDNSYIITTNGYGIYIYDIDTLEQIKKYANDEIIGNDTTDDNRGIIQNICCSPDQREIIIMVHYWQQISKIKTIDFNTGDILACNQIVIHNKKTYGIYCIPIKTNISHKIEKLNLLQ</sequence>
<reference evidence="3 4" key="1">
    <citation type="submission" date="2021-02" db="EMBL/GenBank/DDBJ databases">
        <title>Cotonvirus japonicus, which uses Golgi apparatus of host cells for its virion factory, phylogenetically links tailed tupanvirus and icosahedral mimivirus.</title>
        <authorList>
            <person name="Takahashi H."/>
            <person name="Fukaya S."/>
            <person name="Song C."/>
            <person name="Murata K."/>
            <person name="Takemura M."/>
        </authorList>
    </citation>
    <scope>NUCLEOTIDE SEQUENCE [LARGE SCALE GENOMIC DNA]</scope>
</reference>